<feature type="domain" description="Cytochrome c" evidence="8">
    <location>
        <begin position="350"/>
        <end position="488"/>
    </location>
</feature>
<keyword evidence="5" id="KW-0408">Iron</keyword>
<evidence type="ECO:0000256" key="4">
    <source>
        <dbReference type="ARBA" id="ARBA00022982"/>
    </source>
</evidence>
<dbReference type="PANTHER" id="PTHR37823">
    <property type="entry name" value="CYTOCHROME C-553-LIKE"/>
    <property type="match status" value="1"/>
</dbReference>
<dbReference type="PROSITE" id="PS50093">
    <property type="entry name" value="PKD"/>
    <property type="match status" value="1"/>
</dbReference>
<dbReference type="InterPro" id="IPR036909">
    <property type="entry name" value="Cyt_c-like_dom_sf"/>
</dbReference>
<dbReference type="InterPro" id="IPR000601">
    <property type="entry name" value="PKD_dom"/>
</dbReference>
<gene>
    <name evidence="9" type="ORF">MNBD_GAMMA22-303</name>
</gene>
<dbReference type="SUPFAM" id="SSF46626">
    <property type="entry name" value="Cytochrome c"/>
    <property type="match status" value="3"/>
</dbReference>
<sequence>MNKGRLVQILISSIYFIFTNIVFAMSSGITGYSGNPSSSNAGAFCNICHNTGTAPTVAFSGSNSVTPGSITSYRFSISGGQQQITGFNISASSGQLQAVDVNVVVQNQELTHTKTAVSAGIQAWDFNWQAPNIPGTYILYGAGVSANNDNAVTGDNAAKTSLTIIVAASGATPIASISAPLTGLLNSTILFDGGNSSAASGATITQYDWNIDGVNFPNAGSSYQTNFTTIGRHTATLIVTDSNNTTAVTFADIIISDRTIPVVNHNGPYSGEASSAINFDVSSSTTDPSTSLINFLWDFGDGSAIEQSSSATNSHIYNTAGSYVVTIAAQDANNLTGVASATVTVVTPTPQPTTGVEIYNAKCLVCHGANGTGTVAVPKIIEGATQTQILNAITTVVQMNTIQLSSNDAQLVADYLAVTGSDGESLYRGNCQICHGVAGVGIIGVAPPVVGSTRVMITNKITSVASMNDIVIDSLGLQAIADFLGTTNVTTGSELYAVRCAICHGVTGAGITSVAPAVQGATQSMIIDAVNKVVIMDGIVLSNNNAQVIAEFLGSGGGTGQELYNIKCVICHGDAGIGRSGYGPFVKGATNFMVTGEINNVTEMQGISINNQEIQLIADYLGNGGASGQDYYTNKCLLCHGQNGSGGSGSYAGPNIQKDNAAKFISEINKTIEMNGILLNTTEAQAIEAFLGGGNMGH</sequence>
<dbReference type="InterPro" id="IPR013783">
    <property type="entry name" value="Ig-like_fold"/>
</dbReference>
<feature type="domain" description="Cytochrome c" evidence="8">
    <location>
        <begin position="623"/>
        <end position="698"/>
    </location>
</feature>
<dbReference type="Gene3D" id="2.60.40.10">
    <property type="entry name" value="Immunoglobulins"/>
    <property type="match status" value="2"/>
</dbReference>
<keyword evidence="3" id="KW-0479">Metal-binding</keyword>
<evidence type="ECO:0000259" key="7">
    <source>
        <dbReference type="PROSITE" id="PS50093"/>
    </source>
</evidence>
<dbReference type="InterPro" id="IPR022409">
    <property type="entry name" value="PKD/Chitinase_dom"/>
</dbReference>
<keyword evidence="4" id="KW-0249">Electron transport</keyword>
<dbReference type="GO" id="GO:0046872">
    <property type="term" value="F:metal ion binding"/>
    <property type="evidence" value="ECO:0007669"/>
    <property type="project" value="UniProtKB-KW"/>
</dbReference>
<evidence type="ECO:0008006" key="10">
    <source>
        <dbReference type="Google" id="ProtNLM"/>
    </source>
</evidence>
<evidence type="ECO:0000256" key="2">
    <source>
        <dbReference type="ARBA" id="ARBA00022617"/>
    </source>
</evidence>
<name>A0A3B1AEF6_9ZZZZ</name>
<dbReference type="SMART" id="SM00089">
    <property type="entry name" value="PKD"/>
    <property type="match status" value="2"/>
</dbReference>
<keyword evidence="6" id="KW-1133">Transmembrane helix</keyword>
<feature type="transmembrane region" description="Helical" evidence="6">
    <location>
        <begin position="7"/>
        <end position="29"/>
    </location>
</feature>
<evidence type="ECO:0000256" key="3">
    <source>
        <dbReference type="ARBA" id="ARBA00022723"/>
    </source>
</evidence>
<dbReference type="PANTHER" id="PTHR37823:SF4">
    <property type="entry name" value="MENAQUINOL-CYTOCHROME C REDUCTASE CYTOCHROME B_C SUBUNIT"/>
    <property type="match status" value="1"/>
</dbReference>
<dbReference type="Pfam" id="PF18911">
    <property type="entry name" value="PKD_4"/>
    <property type="match status" value="1"/>
</dbReference>
<dbReference type="InterPro" id="IPR036280">
    <property type="entry name" value="Multihaem_cyt_sf"/>
</dbReference>
<dbReference type="SUPFAM" id="SSF49299">
    <property type="entry name" value="PKD domain"/>
    <property type="match status" value="2"/>
</dbReference>
<feature type="domain" description="PKD" evidence="7">
    <location>
        <begin position="260"/>
        <end position="345"/>
    </location>
</feature>
<dbReference type="InterPro" id="IPR009056">
    <property type="entry name" value="Cyt_c-like_dom"/>
</dbReference>
<accession>A0A3B1AEF6</accession>
<feature type="domain" description="Cytochrome c" evidence="8">
    <location>
        <begin position="487"/>
        <end position="625"/>
    </location>
</feature>
<protein>
    <recommendedName>
        <fullName evidence="10">PKD domain-containing protein</fullName>
    </recommendedName>
</protein>
<dbReference type="Gene3D" id="1.10.760.10">
    <property type="entry name" value="Cytochrome c-like domain"/>
    <property type="match status" value="4"/>
</dbReference>
<organism evidence="9">
    <name type="scientific">hydrothermal vent metagenome</name>
    <dbReference type="NCBI Taxonomy" id="652676"/>
    <lineage>
        <taxon>unclassified sequences</taxon>
        <taxon>metagenomes</taxon>
        <taxon>ecological metagenomes</taxon>
    </lineage>
</organism>
<keyword evidence="1" id="KW-0813">Transport</keyword>
<evidence type="ECO:0000313" key="9">
    <source>
        <dbReference type="EMBL" id="VAW92264.1"/>
    </source>
</evidence>
<keyword evidence="2" id="KW-0349">Heme</keyword>
<evidence type="ECO:0000259" key="8">
    <source>
        <dbReference type="PROSITE" id="PS51007"/>
    </source>
</evidence>
<dbReference type="Pfam" id="PF13442">
    <property type="entry name" value="Cytochrome_CBB3"/>
    <property type="match status" value="1"/>
</dbReference>
<reference evidence="9" key="1">
    <citation type="submission" date="2018-06" db="EMBL/GenBank/DDBJ databases">
        <authorList>
            <person name="Zhirakovskaya E."/>
        </authorList>
    </citation>
    <scope>NUCLEOTIDE SEQUENCE</scope>
</reference>
<keyword evidence="6" id="KW-0472">Membrane</keyword>
<keyword evidence="6" id="KW-0812">Transmembrane</keyword>
<dbReference type="SUPFAM" id="SSF48695">
    <property type="entry name" value="Multiheme cytochromes"/>
    <property type="match status" value="1"/>
</dbReference>
<dbReference type="PROSITE" id="PS51007">
    <property type="entry name" value="CYTC"/>
    <property type="match status" value="3"/>
</dbReference>
<proteinExistence type="predicted"/>
<dbReference type="NCBIfam" id="NF041895">
    <property type="entry name" value="choice_anch_V"/>
    <property type="match status" value="1"/>
</dbReference>
<dbReference type="EMBL" id="UOFS01000012">
    <property type="protein sequence ID" value="VAW92264.1"/>
    <property type="molecule type" value="Genomic_DNA"/>
</dbReference>
<dbReference type="InterPro" id="IPR035986">
    <property type="entry name" value="PKD_dom_sf"/>
</dbReference>
<evidence type="ECO:0000256" key="5">
    <source>
        <dbReference type="ARBA" id="ARBA00023004"/>
    </source>
</evidence>
<dbReference type="InterPro" id="IPR051811">
    <property type="entry name" value="Cytochrome_c550/c551-like"/>
</dbReference>
<dbReference type="AlphaFoldDB" id="A0A3B1AEF6"/>
<dbReference type="GO" id="GO:0020037">
    <property type="term" value="F:heme binding"/>
    <property type="evidence" value="ECO:0007669"/>
    <property type="project" value="InterPro"/>
</dbReference>
<dbReference type="GO" id="GO:0009055">
    <property type="term" value="F:electron transfer activity"/>
    <property type="evidence" value="ECO:0007669"/>
    <property type="project" value="InterPro"/>
</dbReference>
<evidence type="ECO:0000256" key="1">
    <source>
        <dbReference type="ARBA" id="ARBA00022448"/>
    </source>
</evidence>
<evidence type="ECO:0000256" key="6">
    <source>
        <dbReference type="SAM" id="Phobius"/>
    </source>
</evidence>
<dbReference type="CDD" id="cd00146">
    <property type="entry name" value="PKD"/>
    <property type="match status" value="1"/>
</dbReference>